<comment type="caution">
    <text evidence="1">The sequence shown here is derived from an EMBL/GenBank/DDBJ whole genome shotgun (WGS) entry which is preliminary data.</text>
</comment>
<sequence length="68" mass="7347">MALACHVVYRQPSSPEGDPKATCSHTDLALVHWPCEGNMQYDHQQTSGATGVHTNACCVRTASYLGDQ</sequence>
<proteinExistence type="predicted"/>
<keyword evidence="2" id="KW-1185">Reference proteome</keyword>
<protein>
    <submittedName>
        <fullName evidence="1">Uncharacterized protein</fullName>
    </submittedName>
</protein>
<evidence type="ECO:0000313" key="1">
    <source>
        <dbReference type="EMBL" id="TNN34728.1"/>
    </source>
</evidence>
<reference evidence="1 2" key="1">
    <citation type="submission" date="2019-03" db="EMBL/GenBank/DDBJ databases">
        <title>First draft genome of Liparis tanakae, snailfish: a comprehensive survey of snailfish specific genes.</title>
        <authorList>
            <person name="Kim W."/>
            <person name="Song I."/>
            <person name="Jeong J.-H."/>
            <person name="Kim D."/>
            <person name="Kim S."/>
            <person name="Ryu S."/>
            <person name="Song J.Y."/>
            <person name="Lee S.K."/>
        </authorList>
    </citation>
    <scope>NUCLEOTIDE SEQUENCE [LARGE SCALE GENOMIC DNA]</scope>
    <source>
        <tissue evidence="1">Muscle</tissue>
    </source>
</reference>
<organism evidence="1 2">
    <name type="scientific">Liparis tanakae</name>
    <name type="common">Tanaka's snailfish</name>
    <dbReference type="NCBI Taxonomy" id="230148"/>
    <lineage>
        <taxon>Eukaryota</taxon>
        <taxon>Metazoa</taxon>
        <taxon>Chordata</taxon>
        <taxon>Craniata</taxon>
        <taxon>Vertebrata</taxon>
        <taxon>Euteleostomi</taxon>
        <taxon>Actinopterygii</taxon>
        <taxon>Neopterygii</taxon>
        <taxon>Teleostei</taxon>
        <taxon>Neoteleostei</taxon>
        <taxon>Acanthomorphata</taxon>
        <taxon>Eupercaria</taxon>
        <taxon>Perciformes</taxon>
        <taxon>Cottioidei</taxon>
        <taxon>Cottales</taxon>
        <taxon>Liparidae</taxon>
        <taxon>Liparis</taxon>
    </lineage>
</organism>
<gene>
    <name evidence="1" type="ORF">EYF80_055105</name>
</gene>
<dbReference type="AlphaFoldDB" id="A0A4Z2F121"/>
<accession>A0A4Z2F121</accession>
<name>A0A4Z2F121_9TELE</name>
<dbReference type="Proteomes" id="UP000314294">
    <property type="component" value="Unassembled WGS sequence"/>
</dbReference>
<dbReference type="EMBL" id="SRLO01001901">
    <property type="protein sequence ID" value="TNN34728.1"/>
    <property type="molecule type" value="Genomic_DNA"/>
</dbReference>
<evidence type="ECO:0000313" key="2">
    <source>
        <dbReference type="Proteomes" id="UP000314294"/>
    </source>
</evidence>